<dbReference type="RefSeq" id="WP_248148222.1">
    <property type="nucleotide sequence ID" value="NZ_BAAAOF010000004.1"/>
</dbReference>
<dbReference type="InterPro" id="IPR008995">
    <property type="entry name" value="Mo/tungstate-bd_C_term_dom"/>
</dbReference>
<keyword evidence="3 5" id="KW-0067">ATP-binding</keyword>
<dbReference type="Pfam" id="PF00005">
    <property type="entry name" value="ABC_tran"/>
    <property type="match status" value="1"/>
</dbReference>
<dbReference type="InterPro" id="IPR050093">
    <property type="entry name" value="ABC_SmlMolc_Importer"/>
</dbReference>
<keyword evidence="6" id="KW-1185">Reference proteome</keyword>
<dbReference type="PROSITE" id="PS50893">
    <property type="entry name" value="ABC_TRANSPORTER_2"/>
    <property type="match status" value="1"/>
</dbReference>
<keyword evidence="1" id="KW-0813">Transport</keyword>
<evidence type="ECO:0000259" key="4">
    <source>
        <dbReference type="PROSITE" id="PS50893"/>
    </source>
</evidence>
<evidence type="ECO:0000256" key="1">
    <source>
        <dbReference type="ARBA" id="ARBA00022448"/>
    </source>
</evidence>
<organism evidence="5 6">
    <name type="scientific">Microbacterium aoyamense</name>
    <dbReference type="NCBI Taxonomy" id="344166"/>
    <lineage>
        <taxon>Bacteria</taxon>
        <taxon>Bacillati</taxon>
        <taxon>Actinomycetota</taxon>
        <taxon>Actinomycetes</taxon>
        <taxon>Micrococcales</taxon>
        <taxon>Microbacteriaceae</taxon>
        <taxon>Microbacterium</taxon>
    </lineage>
</organism>
<dbReference type="Proteomes" id="UP001501343">
    <property type="component" value="Unassembled WGS sequence"/>
</dbReference>
<dbReference type="SUPFAM" id="SSF50331">
    <property type="entry name" value="MOP-like"/>
    <property type="match status" value="1"/>
</dbReference>
<dbReference type="PROSITE" id="PS00211">
    <property type="entry name" value="ABC_TRANSPORTER_1"/>
    <property type="match status" value="1"/>
</dbReference>
<comment type="caution">
    <text evidence="5">The sequence shown here is derived from an EMBL/GenBank/DDBJ whole genome shotgun (WGS) entry which is preliminary data.</text>
</comment>
<evidence type="ECO:0000256" key="3">
    <source>
        <dbReference type="ARBA" id="ARBA00022840"/>
    </source>
</evidence>
<evidence type="ECO:0000313" key="5">
    <source>
        <dbReference type="EMBL" id="GAA1930305.1"/>
    </source>
</evidence>
<protein>
    <submittedName>
        <fullName evidence="5">ABC transporter ATP-binding protein</fullName>
    </submittedName>
</protein>
<sequence>MTRGALDAHVVVERRDGFRLDAALTAEPGETIAVMGPSGAGKSTLLAAVAGLERMTDGHVRVDGVELSGRRPVPAEKRGVVLLGQDPRLFPHLSARDNVAFGLRAHGADRTHARREADEWLARVGLDGLGSRMPRELSGGQQQRAALARALATSPRVLLLDEPLTALDPETAGDMRAVLHAQLALSRTTTVIVTHDAVDAASLTTRLLVLEGGRSSQEGPVRDVLAAPATRFSAALAGVNRVVGRADGGRWRAGSGAQMELAAMDADGAPLAALFRPADVVVEPAGEAQSVVAGSWEARVVRLEQTPAGVRVHTTAPAVAVDVATDAVADQRLAPGTAVRLRVDAADVRFVPCAEGGLPPAP</sequence>
<accession>A0ABP5B4F9</accession>
<keyword evidence="2" id="KW-0547">Nucleotide-binding</keyword>
<dbReference type="SMART" id="SM00382">
    <property type="entry name" value="AAA"/>
    <property type="match status" value="1"/>
</dbReference>
<dbReference type="InterPro" id="IPR027417">
    <property type="entry name" value="P-loop_NTPase"/>
</dbReference>
<dbReference type="EMBL" id="BAAAOF010000004">
    <property type="protein sequence ID" value="GAA1930305.1"/>
    <property type="molecule type" value="Genomic_DNA"/>
</dbReference>
<evidence type="ECO:0000256" key="2">
    <source>
        <dbReference type="ARBA" id="ARBA00022741"/>
    </source>
</evidence>
<evidence type="ECO:0000313" key="6">
    <source>
        <dbReference type="Proteomes" id="UP001501343"/>
    </source>
</evidence>
<dbReference type="InterPro" id="IPR003439">
    <property type="entry name" value="ABC_transporter-like_ATP-bd"/>
</dbReference>
<reference evidence="6" key="1">
    <citation type="journal article" date="2019" name="Int. J. Syst. Evol. Microbiol.">
        <title>The Global Catalogue of Microorganisms (GCM) 10K type strain sequencing project: providing services to taxonomists for standard genome sequencing and annotation.</title>
        <authorList>
            <consortium name="The Broad Institute Genomics Platform"/>
            <consortium name="The Broad Institute Genome Sequencing Center for Infectious Disease"/>
            <person name="Wu L."/>
            <person name="Ma J."/>
        </authorList>
    </citation>
    <scope>NUCLEOTIDE SEQUENCE [LARGE SCALE GENOMIC DNA]</scope>
    <source>
        <strain evidence="6">JCM 14900</strain>
    </source>
</reference>
<dbReference type="PANTHER" id="PTHR42781">
    <property type="entry name" value="SPERMIDINE/PUTRESCINE IMPORT ATP-BINDING PROTEIN POTA"/>
    <property type="match status" value="1"/>
</dbReference>
<feature type="domain" description="ABC transporter" evidence="4">
    <location>
        <begin position="3"/>
        <end position="237"/>
    </location>
</feature>
<gene>
    <name evidence="5" type="ORF">GCM10009775_22970</name>
</gene>
<dbReference type="GO" id="GO:0005524">
    <property type="term" value="F:ATP binding"/>
    <property type="evidence" value="ECO:0007669"/>
    <property type="project" value="UniProtKB-KW"/>
</dbReference>
<proteinExistence type="predicted"/>
<dbReference type="InterPro" id="IPR003593">
    <property type="entry name" value="AAA+_ATPase"/>
</dbReference>
<dbReference type="SUPFAM" id="SSF52540">
    <property type="entry name" value="P-loop containing nucleoside triphosphate hydrolases"/>
    <property type="match status" value="1"/>
</dbReference>
<dbReference type="PANTHER" id="PTHR42781:SF4">
    <property type="entry name" value="SPERMIDINE_PUTRESCINE IMPORT ATP-BINDING PROTEIN POTA"/>
    <property type="match status" value="1"/>
</dbReference>
<dbReference type="Gene3D" id="3.40.50.300">
    <property type="entry name" value="P-loop containing nucleotide triphosphate hydrolases"/>
    <property type="match status" value="1"/>
</dbReference>
<name>A0ABP5B4F9_9MICO</name>
<dbReference type="InterPro" id="IPR017871">
    <property type="entry name" value="ABC_transporter-like_CS"/>
</dbReference>